<reference evidence="3 4" key="2">
    <citation type="journal article" date="2017" name="Nature">
        <title>The Apostasia genome and the evolution of orchids.</title>
        <authorList>
            <person name="Zhang G.Q."/>
            <person name="Liu K.W."/>
            <person name="Li Z."/>
            <person name="Lohaus R."/>
            <person name="Hsiao Y.Y."/>
            <person name="Niu S.C."/>
            <person name="Wang J.Y."/>
            <person name="Lin Y.C."/>
            <person name="Xu Q."/>
            <person name="Chen L.J."/>
            <person name="Yoshida K."/>
            <person name="Fujiwara S."/>
            <person name="Wang Z.W."/>
            <person name="Zhang Y.Q."/>
            <person name="Mitsuda N."/>
            <person name="Wang M."/>
            <person name="Liu G.H."/>
            <person name="Pecoraro L."/>
            <person name="Huang H.X."/>
            <person name="Xiao X.J."/>
            <person name="Lin M."/>
            <person name="Wu X.Y."/>
            <person name="Wu W.L."/>
            <person name="Chen Y.Y."/>
            <person name="Chang S.B."/>
            <person name="Sakamoto S."/>
            <person name="Ohme-Takagi M."/>
            <person name="Yagi M."/>
            <person name="Zeng S.J."/>
            <person name="Shen C.Y."/>
            <person name="Yeh C.M."/>
            <person name="Luo Y.B."/>
            <person name="Tsai W.C."/>
            <person name="Van de Peer Y."/>
            <person name="Liu Z.J."/>
        </authorList>
    </citation>
    <scope>NUCLEOTIDE SEQUENCE [LARGE SCALE GENOMIC DNA]</scope>
    <source>
        <tissue evidence="3">The whole plant</tissue>
    </source>
</reference>
<dbReference type="Pfam" id="PF22958">
    <property type="entry name" value="Ltn1_1st"/>
    <property type="match status" value="2"/>
</dbReference>
<dbReference type="GO" id="GO:1990116">
    <property type="term" value="P:ribosome-associated ubiquitin-dependent protein catabolic process"/>
    <property type="evidence" value="ECO:0007669"/>
    <property type="project" value="UniProtKB-UniRule"/>
</dbReference>
<evidence type="ECO:0000313" key="3">
    <source>
        <dbReference type="EMBL" id="PKU62286.1"/>
    </source>
</evidence>
<dbReference type="GO" id="GO:0016567">
    <property type="term" value="P:protein ubiquitination"/>
    <property type="evidence" value="ECO:0007669"/>
    <property type="project" value="UniProtKB-UniPathway"/>
</dbReference>
<keyword evidence="1" id="KW-0479">Metal-binding</keyword>
<keyword evidence="1" id="KW-0808">Transferase</keyword>
<dbReference type="GO" id="GO:0043023">
    <property type="term" value="F:ribosomal large subunit binding"/>
    <property type="evidence" value="ECO:0007669"/>
    <property type="project" value="TreeGrafter"/>
</dbReference>
<keyword evidence="1" id="KW-0862">Zinc</keyword>
<dbReference type="AlphaFoldDB" id="A0A2I0VFT7"/>
<evidence type="ECO:0000313" key="4">
    <source>
        <dbReference type="Proteomes" id="UP000233837"/>
    </source>
</evidence>
<gene>
    <name evidence="3" type="ORF">MA16_Dca025345</name>
</gene>
<dbReference type="PANTHER" id="PTHR12389">
    <property type="entry name" value="ZINC FINGER PROTEIN 294"/>
    <property type="match status" value="1"/>
</dbReference>
<dbReference type="GO" id="GO:0008270">
    <property type="term" value="F:zinc ion binding"/>
    <property type="evidence" value="ECO:0007669"/>
    <property type="project" value="UniProtKB-KW"/>
</dbReference>
<keyword evidence="1" id="KW-0863">Zinc-finger</keyword>
<dbReference type="PANTHER" id="PTHR12389:SF0">
    <property type="entry name" value="E3 UBIQUITIN-PROTEIN LIGASE LISTERIN"/>
    <property type="match status" value="1"/>
</dbReference>
<sequence length="519" mass="58566">MIIVASSSLKQIMPPRAHDVCGSLFPIIITADRCPQPDRPNQANVAHSSPPKIPSTVSQVSKLWAPGGSTVAHTIGSCASPTGLDPLIEVILLRRWCRWERQALDLEVTLGVPRSSLLPQQKNLRHSCLNLRSSKIKSSYSIEESPSFFNVDNEVAQHLRRLGRKDPTTKVKALTALCLLFKQKSSEEVVQIVPQWAYEYKRLLLDYNRDVRRATHDTMATLVVVVRTKWTQEQANPRLVAFPAPEKRFDALVLCVDSIFVYLDENLKLTPHAMSDKATPMDELEDMHHRVISCSLMAIATLIDILLSKGVETSSEIVSIEQKLASKARITVTSAAEKLFSVHNFFLDFLKHKSPAIRSATYSVLTIYVKNIPHAYNEGNMKSLAAAILGSFQEKDMSCHSSMWDMILLFSRRFPDAWYSNNILKTILNGLWQFLRNGCYGSQKVSYPALLILLESLPPKAVNGEQFLLLFFQSLWAGRNLLRSATDNAIFFKAFQECFLWALDNATRCEFVKHERLTC</sequence>
<comment type="catalytic activity">
    <reaction evidence="1">
        <text>S-ubiquitinyl-[E2 ubiquitin-conjugating enzyme]-L-cysteine + [acceptor protein]-L-lysine = [E2 ubiquitin-conjugating enzyme]-L-cysteine + N(6)-ubiquitinyl-[acceptor protein]-L-lysine.</text>
        <dbReference type="EC" id="2.3.2.27"/>
    </reaction>
</comment>
<comment type="subunit">
    <text evidence="1">Component of the ribosome quality control complex (RQC).</text>
</comment>
<dbReference type="InterPro" id="IPR054476">
    <property type="entry name" value="Ltn1_N"/>
</dbReference>
<dbReference type="SUPFAM" id="SSF48371">
    <property type="entry name" value="ARM repeat"/>
    <property type="match status" value="1"/>
</dbReference>
<dbReference type="STRING" id="906689.A0A2I0VFT7"/>
<evidence type="ECO:0000256" key="1">
    <source>
        <dbReference type="RuleBase" id="RU367090"/>
    </source>
</evidence>
<feature type="domain" description="E3 ubiquitin-protein ligase listerin N-terminal" evidence="2">
    <location>
        <begin position="241"/>
        <end position="456"/>
    </location>
</feature>
<feature type="domain" description="E3 ubiquitin-protein ligase listerin N-terminal" evidence="2">
    <location>
        <begin position="152"/>
        <end position="228"/>
    </location>
</feature>
<dbReference type="UniPathway" id="UPA00143"/>
<keyword evidence="1" id="KW-0833">Ubl conjugation pathway</keyword>
<accession>A0A2I0VFT7</accession>
<proteinExistence type="inferred from homology"/>
<dbReference type="InterPro" id="IPR016024">
    <property type="entry name" value="ARM-type_fold"/>
</dbReference>
<comment type="pathway">
    <text evidence="1">Protein modification; protein ubiquitination.</text>
</comment>
<name>A0A2I0VFT7_9ASPA</name>
<protein>
    <recommendedName>
        <fullName evidence="1">E3 ubiquitin-protein ligase listerin</fullName>
        <ecNumber evidence="1">2.3.2.27</ecNumber>
    </recommendedName>
    <alternativeName>
        <fullName evidence="1">RING-type E3 ubiquitin transferase listerin</fullName>
    </alternativeName>
</protein>
<reference evidence="3 4" key="1">
    <citation type="journal article" date="2016" name="Sci. Rep.">
        <title>The Dendrobium catenatum Lindl. genome sequence provides insights into polysaccharide synthase, floral development and adaptive evolution.</title>
        <authorList>
            <person name="Zhang G.Q."/>
            <person name="Xu Q."/>
            <person name="Bian C."/>
            <person name="Tsai W.C."/>
            <person name="Yeh C.M."/>
            <person name="Liu K.W."/>
            <person name="Yoshida K."/>
            <person name="Zhang L.S."/>
            <person name="Chang S.B."/>
            <person name="Chen F."/>
            <person name="Shi Y."/>
            <person name="Su Y.Y."/>
            <person name="Zhang Y.Q."/>
            <person name="Chen L.J."/>
            <person name="Yin Y."/>
            <person name="Lin M."/>
            <person name="Huang H."/>
            <person name="Deng H."/>
            <person name="Wang Z.W."/>
            <person name="Zhu S.L."/>
            <person name="Zhao X."/>
            <person name="Deng C."/>
            <person name="Niu S.C."/>
            <person name="Huang J."/>
            <person name="Wang M."/>
            <person name="Liu G.H."/>
            <person name="Yang H.J."/>
            <person name="Xiao X.J."/>
            <person name="Hsiao Y.Y."/>
            <person name="Wu W.L."/>
            <person name="Chen Y.Y."/>
            <person name="Mitsuda N."/>
            <person name="Ohme-Takagi M."/>
            <person name="Luo Y.B."/>
            <person name="Van de Peer Y."/>
            <person name="Liu Z.J."/>
        </authorList>
    </citation>
    <scope>NUCLEOTIDE SEQUENCE [LARGE SCALE GENOMIC DNA]</scope>
    <source>
        <tissue evidence="3">The whole plant</tissue>
    </source>
</reference>
<dbReference type="EC" id="2.3.2.27" evidence="1"/>
<keyword evidence="4" id="KW-1185">Reference proteome</keyword>
<dbReference type="EMBL" id="KZ503675">
    <property type="protein sequence ID" value="PKU62286.1"/>
    <property type="molecule type" value="Genomic_DNA"/>
</dbReference>
<comment type="similarity">
    <text evidence="1">Belongs to the LTN1 family.</text>
</comment>
<dbReference type="GO" id="GO:1990112">
    <property type="term" value="C:RQC complex"/>
    <property type="evidence" value="ECO:0007669"/>
    <property type="project" value="UniProtKB-UniRule"/>
</dbReference>
<dbReference type="GO" id="GO:0072344">
    <property type="term" value="P:rescue of stalled ribosome"/>
    <property type="evidence" value="ECO:0007669"/>
    <property type="project" value="UniProtKB-UniRule"/>
</dbReference>
<evidence type="ECO:0000259" key="2">
    <source>
        <dbReference type="Pfam" id="PF22958"/>
    </source>
</evidence>
<dbReference type="GO" id="GO:0005829">
    <property type="term" value="C:cytosol"/>
    <property type="evidence" value="ECO:0007669"/>
    <property type="project" value="UniProtKB-UniRule"/>
</dbReference>
<dbReference type="InterPro" id="IPR039795">
    <property type="entry name" value="LTN1/Rkr1"/>
</dbReference>
<organism evidence="3 4">
    <name type="scientific">Dendrobium catenatum</name>
    <dbReference type="NCBI Taxonomy" id="906689"/>
    <lineage>
        <taxon>Eukaryota</taxon>
        <taxon>Viridiplantae</taxon>
        <taxon>Streptophyta</taxon>
        <taxon>Embryophyta</taxon>
        <taxon>Tracheophyta</taxon>
        <taxon>Spermatophyta</taxon>
        <taxon>Magnoliopsida</taxon>
        <taxon>Liliopsida</taxon>
        <taxon>Asparagales</taxon>
        <taxon>Orchidaceae</taxon>
        <taxon>Epidendroideae</taxon>
        <taxon>Malaxideae</taxon>
        <taxon>Dendrobiinae</taxon>
        <taxon>Dendrobium</taxon>
    </lineage>
</organism>
<comment type="function">
    <text evidence="1">E3 ubiquitin-protein ligase. Component of the ribosome quality control complex (RQC), a ribosome-associated complex that mediates ubiquitination and extraction of incompletely synthesized nascent chains for proteasomal degradation.</text>
</comment>
<dbReference type="GO" id="GO:0061630">
    <property type="term" value="F:ubiquitin protein ligase activity"/>
    <property type="evidence" value="ECO:0007669"/>
    <property type="project" value="UniProtKB-UniRule"/>
</dbReference>
<dbReference type="Proteomes" id="UP000233837">
    <property type="component" value="Unassembled WGS sequence"/>
</dbReference>